<organism evidence="1 2">
    <name type="scientific">Catharanthus roseus</name>
    <name type="common">Madagascar periwinkle</name>
    <name type="synonym">Vinca rosea</name>
    <dbReference type="NCBI Taxonomy" id="4058"/>
    <lineage>
        <taxon>Eukaryota</taxon>
        <taxon>Viridiplantae</taxon>
        <taxon>Streptophyta</taxon>
        <taxon>Embryophyta</taxon>
        <taxon>Tracheophyta</taxon>
        <taxon>Spermatophyta</taxon>
        <taxon>Magnoliopsida</taxon>
        <taxon>eudicotyledons</taxon>
        <taxon>Gunneridae</taxon>
        <taxon>Pentapetalae</taxon>
        <taxon>asterids</taxon>
        <taxon>lamiids</taxon>
        <taxon>Gentianales</taxon>
        <taxon>Apocynaceae</taxon>
        <taxon>Rauvolfioideae</taxon>
        <taxon>Vinceae</taxon>
        <taxon>Catharanthinae</taxon>
        <taxon>Catharanthus</taxon>
    </lineage>
</organism>
<gene>
    <name evidence="1" type="ORF">M9H77_07824</name>
</gene>
<sequence length="363" mass="42691">MKAMTYLIINWYQRSRTADHRPYVTLACEHGGEVKIYTKPIVDNEEEEIPVKRREPYRPKNAGKLTEEQLQQTEQFRKSRVSPRNILQFFREQDVGCAVRAQKIYNVVAKIKKNRMQGRNTLEEVLCLSAQRGYIVFYRNRVESNVLNDVVAHPTSIAMIRTWSYVLIMDTTYKTNKETGLMLGIDDMFRNPYHMLYRRHIDQNMLAKLTGMVKGEEVAKQFVNGSCNKLINEIDKEECQRKLEVLKSKWQSRPDFLHYLFSTWLNPFVHKFCRVWTFQVLHFEVETTNHAESEHSVLKLWLSTCRGDLDTMFLNIDSLIEDQIAIIKYSLKISKLKEKFVAKSNVMLKSISNKISHLALKKI</sequence>
<comment type="caution">
    <text evidence="1">The sequence shown here is derived from an EMBL/GenBank/DDBJ whole genome shotgun (WGS) entry which is preliminary data.</text>
</comment>
<protein>
    <submittedName>
        <fullName evidence="1">Uncharacterized protein</fullName>
    </submittedName>
</protein>
<dbReference type="EMBL" id="CM044702">
    <property type="protein sequence ID" value="KAI5676874.1"/>
    <property type="molecule type" value="Genomic_DNA"/>
</dbReference>
<evidence type="ECO:0000313" key="1">
    <source>
        <dbReference type="EMBL" id="KAI5676874.1"/>
    </source>
</evidence>
<proteinExistence type="predicted"/>
<reference evidence="2" key="1">
    <citation type="journal article" date="2023" name="Nat. Plants">
        <title>Single-cell RNA sequencing provides a high-resolution roadmap for understanding the multicellular compartmentation of specialized metabolism.</title>
        <authorList>
            <person name="Sun S."/>
            <person name="Shen X."/>
            <person name="Li Y."/>
            <person name="Li Y."/>
            <person name="Wang S."/>
            <person name="Li R."/>
            <person name="Zhang H."/>
            <person name="Shen G."/>
            <person name="Guo B."/>
            <person name="Wei J."/>
            <person name="Xu J."/>
            <person name="St-Pierre B."/>
            <person name="Chen S."/>
            <person name="Sun C."/>
        </authorList>
    </citation>
    <scope>NUCLEOTIDE SEQUENCE [LARGE SCALE GENOMIC DNA]</scope>
</reference>
<evidence type="ECO:0000313" key="2">
    <source>
        <dbReference type="Proteomes" id="UP001060085"/>
    </source>
</evidence>
<keyword evidence="2" id="KW-1185">Reference proteome</keyword>
<dbReference type="Proteomes" id="UP001060085">
    <property type="component" value="Linkage Group LG02"/>
</dbReference>
<name>A0ACC0BWB9_CATRO</name>
<accession>A0ACC0BWB9</accession>